<evidence type="ECO:0000313" key="1">
    <source>
        <dbReference type="EMBL" id="KAJ7328123.1"/>
    </source>
</evidence>
<comment type="caution">
    <text evidence="1">The sequence shown here is derived from an EMBL/GenBank/DDBJ whole genome shotgun (WGS) entry which is preliminary data.</text>
</comment>
<organism evidence="1 2">
    <name type="scientific">Desmophyllum pertusum</name>
    <dbReference type="NCBI Taxonomy" id="174260"/>
    <lineage>
        <taxon>Eukaryota</taxon>
        <taxon>Metazoa</taxon>
        <taxon>Cnidaria</taxon>
        <taxon>Anthozoa</taxon>
        <taxon>Hexacorallia</taxon>
        <taxon>Scleractinia</taxon>
        <taxon>Caryophylliina</taxon>
        <taxon>Caryophylliidae</taxon>
        <taxon>Desmophyllum</taxon>
    </lineage>
</organism>
<name>A0A9W9Y9W2_9CNID</name>
<gene>
    <name evidence="1" type="ORF">OS493_025523</name>
</gene>
<proteinExistence type="predicted"/>
<sequence>AVGAEFLRHSSLDKWCRISAALDGARRCIISAALVWTSGCRINFCGTGLDKWCRISAALDGARRCRISAALVWTSGAEFLRHWSIIKWVQKLCGT</sequence>
<protein>
    <submittedName>
        <fullName evidence="1">Uncharacterized protein</fullName>
    </submittedName>
</protein>
<dbReference type="AlphaFoldDB" id="A0A9W9Y9W2"/>
<keyword evidence="2" id="KW-1185">Reference proteome</keyword>
<evidence type="ECO:0000313" key="2">
    <source>
        <dbReference type="Proteomes" id="UP001163046"/>
    </source>
</evidence>
<reference evidence="1" key="1">
    <citation type="submission" date="2023-01" db="EMBL/GenBank/DDBJ databases">
        <title>Genome assembly of the deep-sea coral Lophelia pertusa.</title>
        <authorList>
            <person name="Herrera S."/>
            <person name="Cordes E."/>
        </authorList>
    </citation>
    <scope>NUCLEOTIDE SEQUENCE</scope>
    <source>
        <strain evidence="1">USNM1676648</strain>
        <tissue evidence="1">Polyp</tissue>
    </source>
</reference>
<accession>A0A9W9Y9W2</accession>
<dbReference type="EMBL" id="MU827798">
    <property type="protein sequence ID" value="KAJ7328123.1"/>
    <property type="molecule type" value="Genomic_DNA"/>
</dbReference>
<dbReference type="Proteomes" id="UP001163046">
    <property type="component" value="Unassembled WGS sequence"/>
</dbReference>
<feature type="non-terminal residue" evidence="1">
    <location>
        <position position="1"/>
    </location>
</feature>